<dbReference type="InterPro" id="IPR003675">
    <property type="entry name" value="Rce1/LyrA-like_dom"/>
</dbReference>
<evidence type="ECO:0000259" key="3">
    <source>
        <dbReference type="Pfam" id="PF02517"/>
    </source>
</evidence>
<feature type="transmembrane region" description="Helical" evidence="2">
    <location>
        <begin position="334"/>
        <end position="359"/>
    </location>
</feature>
<gene>
    <name evidence="4" type="ORF">D2E25_0866</name>
</gene>
<evidence type="ECO:0000256" key="2">
    <source>
        <dbReference type="SAM" id="Phobius"/>
    </source>
</evidence>
<feature type="region of interest" description="Disordered" evidence="1">
    <location>
        <begin position="1"/>
        <end position="103"/>
    </location>
</feature>
<dbReference type="RefSeq" id="WP_338142119.1">
    <property type="nucleotide sequence ID" value="NZ_QXGL01000002.1"/>
</dbReference>
<name>A0A430FKW6_9BIFI</name>
<feature type="domain" description="CAAX prenyl protease 2/Lysostaphin resistance protein A-like" evidence="3">
    <location>
        <begin position="280"/>
        <end position="366"/>
    </location>
</feature>
<reference evidence="4 5" key="1">
    <citation type="submission" date="2018-09" db="EMBL/GenBank/DDBJ databases">
        <title>Characterization of the phylogenetic diversity of five novel species belonging to the genus Bifidobacterium.</title>
        <authorList>
            <person name="Lugli G.A."/>
            <person name="Duranti S."/>
            <person name="Milani C."/>
        </authorList>
    </citation>
    <scope>NUCLEOTIDE SEQUENCE [LARGE SCALE GENOMIC DNA]</scope>
    <source>
        <strain evidence="4 5">2034B</strain>
    </source>
</reference>
<dbReference type="InterPro" id="IPR052710">
    <property type="entry name" value="CAAX_protease"/>
</dbReference>
<keyword evidence="2" id="KW-0812">Transmembrane</keyword>
<feature type="compositionally biased region" description="Low complexity" evidence="1">
    <location>
        <begin position="58"/>
        <end position="101"/>
    </location>
</feature>
<organism evidence="4 5">
    <name type="scientific">Bifidobacterium goeldii</name>
    <dbReference type="NCBI Taxonomy" id="2306975"/>
    <lineage>
        <taxon>Bacteria</taxon>
        <taxon>Bacillati</taxon>
        <taxon>Actinomycetota</taxon>
        <taxon>Actinomycetes</taxon>
        <taxon>Bifidobacteriales</taxon>
        <taxon>Bifidobacteriaceae</taxon>
        <taxon>Bifidobacterium</taxon>
    </lineage>
</organism>
<dbReference type="Proteomes" id="UP000287533">
    <property type="component" value="Unassembled WGS sequence"/>
</dbReference>
<dbReference type="GO" id="GO:0080120">
    <property type="term" value="P:CAAX-box protein maturation"/>
    <property type="evidence" value="ECO:0007669"/>
    <property type="project" value="UniProtKB-ARBA"/>
</dbReference>
<feature type="transmembrane region" description="Helical" evidence="2">
    <location>
        <begin position="237"/>
        <end position="264"/>
    </location>
</feature>
<dbReference type="AlphaFoldDB" id="A0A430FKW6"/>
<accession>A0A430FKW6</accession>
<evidence type="ECO:0000256" key="1">
    <source>
        <dbReference type="SAM" id="MobiDB-lite"/>
    </source>
</evidence>
<protein>
    <submittedName>
        <fullName evidence="4">Metal-dependent membrane protease</fullName>
    </submittedName>
</protein>
<sequence>MSMNDSQPNATQPDTQAADDTTTAPVNSTDASTVDQIPSQPQDPLPSQPHDPHDQSANSQSQYPQSQYPHNQYPHNQYPHNPYAPYAYPQAPNSPAQNSPYAPYPQYSPYPQYASYAAYPPVDPVKIHRRALRKAVGRPAGLTLAYQGVITLASFIVGAVLGVYYMLALPSHLNGATADELSSVINEASLDIAKLTGVISLACSITGFLFMLLMRRRDILSKRFWAGDPGHARMKPAWLLVFIVLIIGAQAAFLLLNFAFSAIGVDLASPTSEQINEASTTVTMWLYVGLIGPIVEEVVFRGVLMKELKPLGKNFAILTSAIMFALYHDDVIQGLFAFSVGLVLGFVAMEYSLFWSITLHVFNNAVLGGLGSLADANGDVAATIYVVAVLVAGIIGVSVVMFRHGWGLSVFRRINRSAPGTYWGWTSGCFITFCSINGLVALVSFIGAMAIS</sequence>
<dbReference type="GO" id="GO:0004175">
    <property type="term" value="F:endopeptidase activity"/>
    <property type="evidence" value="ECO:0007669"/>
    <property type="project" value="UniProtKB-ARBA"/>
</dbReference>
<comment type="caution">
    <text evidence="4">The sequence shown here is derived from an EMBL/GenBank/DDBJ whole genome shotgun (WGS) entry which is preliminary data.</text>
</comment>
<dbReference type="EMBL" id="QXGL01000002">
    <property type="protein sequence ID" value="RSX53543.1"/>
    <property type="molecule type" value="Genomic_DNA"/>
</dbReference>
<feature type="transmembrane region" description="Helical" evidence="2">
    <location>
        <begin position="192"/>
        <end position="213"/>
    </location>
</feature>
<dbReference type="PANTHER" id="PTHR36435:SF1">
    <property type="entry name" value="CAAX AMINO TERMINAL PROTEASE FAMILY PROTEIN"/>
    <property type="match status" value="1"/>
</dbReference>
<dbReference type="GO" id="GO:0006508">
    <property type="term" value="P:proteolysis"/>
    <property type="evidence" value="ECO:0007669"/>
    <property type="project" value="UniProtKB-KW"/>
</dbReference>
<keyword evidence="5" id="KW-1185">Reference proteome</keyword>
<feature type="transmembrane region" description="Helical" evidence="2">
    <location>
        <begin position="284"/>
        <end position="304"/>
    </location>
</feature>
<feature type="transmembrane region" description="Helical" evidence="2">
    <location>
        <begin position="422"/>
        <end position="451"/>
    </location>
</feature>
<keyword evidence="2" id="KW-0472">Membrane</keyword>
<feature type="compositionally biased region" description="Low complexity" evidence="1">
    <location>
        <begin position="10"/>
        <end position="25"/>
    </location>
</feature>
<dbReference type="PANTHER" id="PTHR36435">
    <property type="entry name" value="SLR1288 PROTEIN"/>
    <property type="match status" value="1"/>
</dbReference>
<feature type="transmembrane region" description="Helical" evidence="2">
    <location>
        <begin position="380"/>
        <end position="402"/>
    </location>
</feature>
<evidence type="ECO:0000313" key="4">
    <source>
        <dbReference type="EMBL" id="RSX53543.1"/>
    </source>
</evidence>
<proteinExistence type="predicted"/>
<keyword evidence="4" id="KW-0378">Hydrolase</keyword>
<dbReference type="Pfam" id="PF02517">
    <property type="entry name" value="Rce1-like"/>
    <property type="match status" value="1"/>
</dbReference>
<feature type="transmembrane region" description="Helical" evidence="2">
    <location>
        <begin position="144"/>
        <end position="167"/>
    </location>
</feature>
<evidence type="ECO:0000313" key="5">
    <source>
        <dbReference type="Proteomes" id="UP000287533"/>
    </source>
</evidence>
<keyword evidence="4" id="KW-0645">Protease</keyword>
<keyword evidence="2" id="KW-1133">Transmembrane helix</keyword>